<dbReference type="GO" id="GO:0016887">
    <property type="term" value="F:ATP hydrolysis activity"/>
    <property type="evidence" value="ECO:0007669"/>
    <property type="project" value="InterPro"/>
</dbReference>
<dbReference type="GO" id="GO:0005524">
    <property type="term" value="F:ATP binding"/>
    <property type="evidence" value="ECO:0007669"/>
    <property type="project" value="UniProtKB-KW"/>
</dbReference>
<dbReference type="InterPro" id="IPR003439">
    <property type="entry name" value="ABC_transporter-like_ATP-bd"/>
</dbReference>
<comment type="caution">
    <text evidence="11">The sequence shown here is derived from an EMBL/GenBank/DDBJ whole genome shotgun (WGS) entry which is preliminary data.</text>
</comment>
<dbReference type="Pfam" id="PF00005">
    <property type="entry name" value="ABC_tran"/>
    <property type="match status" value="1"/>
</dbReference>
<dbReference type="NCBIfam" id="TIGR01842">
    <property type="entry name" value="type_I_sec_PrtD"/>
    <property type="match status" value="1"/>
</dbReference>
<evidence type="ECO:0000256" key="6">
    <source>
        <dbReference type="ARBA" id="ARBA00022989"/>
    </source>
</evidence>
<dbReference type="InterPro" id="IPR011527">
    <property type="entry name" value="ABC1_TM_dom"/>
</dbReference>
<feature type="domain" description="ABC transmembrane type-1" evidence="10">
    <location>
        <begin position="24"/>
        <end position="301"/>
    </location>
</feature>
<dbReference type="SUPFAM" id="SSF52540">
    <property type="entry name" value="P-loop containing nucleoside triphosphate hydrolases"/>
    <property type="match status" value="1"/>
</dbReference>
<evidence type="ECO:0000256" key="4">
    <source>
        <dbReference type="ARBA" id="ARBA00022741"/>
    </source>
</evidence>
<keyword evidence="3 8" id="KW-0812">Transmembrane</keyword>
<dbReference type="Gene3D" id="3.40.50.300">
    <property type="entry name" value="P-loop containing nucleotide triphosphate hydrolases"/>
    <property type="match status" value="1"/>
</dbReference>
<keyword evidence="2" id="KW-1003">Cell membrane</keyword>
<dbReference type="PANTHER" id="PTHR24221">
    <property type="entry name" value="ATP-BINDING CASSETTE SUB-FAMILY B"/>
    <property type="match status" value="1"/>
</dbReference>
<dbReference type="PANTHER" id="PTHR24221:SF248">
    <property type="entry name" value="ABC TRANSPORTER TRANSMEMBRANE REGION"/>
    <property type="match status" value="1"/>
</dbReference>
<accession>A0A927FFG2</accession>
<dbReference type="GO" id="GO:0030256">
    <property type="term" value="C:type I protein secretion system complex"/>
    <property type="evidence" value="ECO:0007669"/>
    <property type="project" value="InterPro"/>
</dbReference>
<evidence type="ECO:0000256" key="8">
    <source>
        <dbReference type="SAM" id="Phobius"/>
    </source>
</evidence>
<evidence type="ECO:0000256" key="2">
    <source>
        <dbReference type="ARBA" id="ARBA00022475"/>
    </source>
</evidence>
<feature type="transmembrane region" description="Helical" evidence="8">
    <location>
        <begin position="57"/>
        <end position="77"/>
    </location>
</feature>
<evidence type="ECO:0000259" key="10">
    <source>
        <dbReference type="PROSITE" id="PS50929"/>
    </source>
</evidence>
<feature type="domain" description="ABC transporter" evidence="9">
    <location>
        <begin position="332"/>
        <end position="567"/>
    </location>
</feature>
<dbReference type="GO" id="GO:0034040">
    <property type="term" value="F:ATPase-coupled lipid transmembrane transporter activity"/>
    <property type="evidence" value="ECO:0007669"/>
    <property type="project" value="TreeGrafter"/>
</dbReference>
<evidence type="ECO:0000313" key="12">
    <source>
        <dbReference type="Proteomes" id="UP000647424"/>
    </source>
</evidence>
<dbReference type="EMBL" id="JACYFT010000001">
    <property type="protein sequence ID" value="MBD8049683.1"/>
    <property type="molecule type" value="Genomic_DNA"/>
</dbReference>
<keyword evidence="12" id="KW-1185">Reference proteome</keyword>
<comment type="subcellular location">
    <subcellularLocation>
        <location evidence="1">Cell membrane</location>
        <topology evidence="1">Multi-pass membrane protein</topology>
    </subcellularLocation>
</comment>
<dbReference type="InterPro" id="IPR017871">
    <property type="entry name" value="ABC_transporter-like_CS"/>
</dbReference>
<evidence type="ECO:0000256" key="5">
    <source>
        <dbReference type="ARBA" id="ARBA00022840"/>
    </source>
</evidence>
<keyword evidence="5" id="KW-0067">ATP-binding</keyword>
<dbReference type="Proteomes" id="UP000647424">
    <property type="component" value="Unassembled WGS sequence"/>
</dbReference>
<keyword evidence="4" id="KW-0547">Nucleotide-binding</keyword>
<dbReference type="InterPro" id="IPR027417">
    <property type="entry name" value="P-loop_NTPase"/>
</dbReference>
<dbReference type="InterPro" id="IPR036640">
    <property type="entry name" value="ABC1_TM_sf"/>
</dbReference>
<evidence type="ECO:0000256" key="7">
    <source>
        <dbReference type="ARBA" id="ARBA00023136"/>
    </source>
</evidence>
<name>A0A927FFG2_9BURK</name>
<dbReference type="AlphaFoldDB" id="A0A927FFG2"/>
<dbReference type="InterPro" id="IPR003593">
    <property type="entry name" value="AAA+_ATPase"/>
</dbReference>
<evidence type="ECO:0000256" key="1">
    <source>
        <dbReference type="ARBA" id="ARBA00004651"/>
    </source>
</evidence>
<dbReference type="GO" id="GO:0140359">
    <property type="term" value="F:ABC-type transporter activity"/>
    <property type="evidence" value="ECO:0007669"/>
    <property type="project" value="InterPro"/>
</dbReference>
<dbReference type="Pfam" id="PF00664">
    <property type="entry name" value="ABC_membrane"/>
    <property type="match status" value="1"/>
</dbReference>
<dbReference type="GO" id="GO:0030253">
    <property type="term" value="P:protein secretion by the type I secretion system"/>
    <property type="evidence" value="ECO:0007669"/>
    <property type="project" value="InterPro"/>
</dbReference>
<keyword evidence="7 8" id="KW-0472">Membrane</keyword>
<protein>
    <submittedName>
        <fullName evidence="11">Type I secretion system permease/ATPase</fullName>
    </submittedName>
</protein>
<gene>
    <name evidence="11" type="ORF">IC609_03930</name>
</gene>
<evidence type="ECO:0000259" key="9">
    <source>
        <dbReference type="PROSITE" id="PS50893"/>
    </source>
</evidence>
<dbReference type="PROSITE" id="PS50929">
    <property type="entry name" value="ABC_TM1F"/>
    <property type="match status" value="1"/>
</dbReference>
<dbReference type="GO" id="GO:0005886">
    <property type="term" value="C:plasma membrane"/>
    <property type="evidence" value="ECO:0007669"/>
    <property type="project" value="UniProtKB-SubCell"/>
</dbReference>
<keyword evidence="6 8" id="KW-1133">Transmembrane helix</keyword>
<feature type="transmembrane region" description="Helical" evidence="8">
    <location>
        <begin position="146"/>
        <end position="175"/>
    </location>
</feature>
<evidence type="ECO:0000313" key="11">
    <source>
        <dbReference type="EMBL" id="MBD8049683.1"/>
    </source>
</evidence>
<dbReference type="PROSITE" id="PS50893">
    <property type="entry name" value="ABC_TRANSPORTER_2"/>
    <property type="match status" value="1"/>
</dbReference>
<evidence type="ECO:0000256" key="3">
    <source>
        <dbReference type="ARBA" id="ARBA00022692"/>
    </source>
</evidence>
<reference evidence="11" key="1">
    <citation type="submission" date="2020-09" db="EMBL/GenBank/DDBJ databases">
        <title>Genome seq and assembly of Limnohabitants sp.</title>
        <authorList>
            <person name="Chhetri G."/>
        </authorList>
    </citation>
    <scope>NUCLEOTIDE SEQUENCE</scope>
    <source>
        <strain evidence="11">JUR4</strain>
    </source>
</reference>
<dbReference type="SUPFAM" id="SSF90123">
    <property type="entry name" value="ABC transporter transmembrane region"/>
    <property type="match status" value="1"/>
</dbReference>
<dbReference type="PROSITE" id="PS00211">
    <property type="entry name" value="ABC_TRANSPORTER_1"/>
    <property type="match status" value="1"/>
</dbReference>
<organism evidence="11 12">
    <name type="scientific">Limnohabitans radicicola</name>
    <dbReference type="NCBI Taxonomy" id="2771427"/>
    <lineage>
        <taxon>Bacteria</taxon>
        <taxon>Pseudomonadati</taxon>
        <taxon>Pseudomonadota</taxon>
        <taxon>Betaproteobacteria</taxon>
        <taxon>Burkholderiales</taxon>
        <taxon>Comamonadaceae</taxon>
        <taxon>Limnohabitans</taxon>
    </lineage>
</organism>
<feature type="transmembrane region" description="Helical" evidence="8">
    <location>
        <begin position="23"/>
        <end position="45"/>
    </location>
</feature>
<proteinExistence type="predicted"/>
<dbReference type="SMART" id="SM00382">
    <property type="entry name" value="AAA"/>
    <property type="match status" value="1"/>
</dbReference>
<dbReference type="Gene3D" id="1.20.1560.10">
    <property type="entry name" value="ABC transporter type 1, transmembrane domain"/>
    <property type="match status" value="1"/>
</dbReference>
<dbReference type="InterPro" id="IPR010128">
    <property type="entry name" value="ATPase_T1SS_PrtD-like"/>
</dbReference>
<sequence length="573" mass="62353">MKNNNPVSRSGLSEVLWSFRREFLVVGLFSMVVNLLMLTPTVYMLQVFDRVMMSQSYLTLVVVSLLTLFLFGVMAFAEWARSIMLVRTGVKLDQALSQRVFKASFLSYLNPSETAPAKAFTDLTVLRQFMTGNGVFAFFDVPWIPIYLGVLFLLHPWLGIAAILFALIQAVIAVLGHRMTKDAQSVSTKVQGEAQNFLQSKLRNVEVLSSMGMLSSLYRRWLGKQHHALVSTGEAQQKLGVVSAVSKFVRYVQQSLSLGIGAWLVIRGELSPGAMIAANVMMTRALAPIDLLVATWPQFLTAKEGYARLHALLGFQHAGRDQVITQAPIGNLQIEALTVRVPGRDKPLLDHVSFSALPGTVTVVLGPSGSGKSTLARAMLGIWPEFEGRILLDDQPVERLTRESLGGYLGYLPQDIELFDGTIAENIARIGEVDPVKVISAAEAAGLHQMILRFPNGYDTRVGQGGSFLSGGQRQRIGLARALYGDPSLVVLDEPNANLDDEGENALLKAVQLMKDQGKTVVLISHRPGVIQVADRLVLLQDGKLVASGPRDGVLAAIQQQRESAAAAALPTA</sequence>
<dbReference type="InterPro" id="IPR039421">
    <property type="entry name" value="Type_1_exporter"/>
</dbReference>